<organism evidence="3 4">
    <name type="scientific">Aedes albopictus</name>
    <name type="common">Asian tiger mosquito</name>
    <name type="synonym">Stegomyia albopicta</name>
    <dbReference type="NCBI Taxonomy" id="7160"/>
    <lineage>
        <taxon>Eukaryota</taxon>
        <taxon>Metazoa</taxon>
        <taxon>Ecdysozoa</taxon>
        <taxon>Arthropoda</taxon>
        <taxon>Hexapoda</taxon>
        <taxon>Insecta</taxon>
        <taxon>Pterygota</taxon>
        <taxon>Neoptera</taxon>
        <taxon>Endopterygota</taxon>
        <taxon>Diptera</taxon>
        <taxon>Nematocera</taxon>
        <taxon>Culicoidea</taxon>
        <taxon>Culicidae</taxon>
        <taxon>Culicinae</taxon>
        <taxon>Aedini</taxon>
        <taxon>Aedes</taxon>
        <taxon>Stegomyia</taxon>
    </lineage>
</organism>
<dbReference type="Gene3D" id="3.30.70.270">
    <property type="match status" value="1"/>
</dbReference>
<dbReference type="InterPro" id="IPR050951">
    <property type="entry name" value="Retrovirus_Pol_polyprotein"/>
</dbReference>
<keyword evidence="4" id="KW-1185">Reference proteome</keyword>
<feature type="region of interest" description="Disordered" evidence="1">
    <location>
        <begin position="67"/>
        <end position="89"/>
    </location>
</feature>
<protein>
    <recommendedName>
        <fullName evidence="2">Reverse transcriptase domain-containing protein</fullName>
    </recommendedName>
</protein>
<dbReference type="PANTHER" id="PTHR37984">
    <property type="entry name" value="PROTEIN CBG26694"/>
    <property type="match status" value="1"/>
</dbReference>
<dbReference type="InterPro" id="IPR043128">
    <property type="entry name" value="Rev_trsase/Diguanyl_cyclase"/>
</dbReference>
<reference evidence="4" key="1">
    <citation type="journal article" date="2015" name="Proc. Natl. Acad. Sci. U.S.A.">
        <title>Genome sequence of the Asian Tiger mosquito, Aedes albopictus, reveals insights into its biology, genetics, and evolution.</title>
        <authorList>
            <person name="Chen X.G."/>
            <person name="Jiang X."/>
            <person name="Gu J."/>
            <person name="Xu M."/>
            <person name="Wu Y."/>
            <person name="Deng Y."/>
            <person name="Zhang C."/>
            <person name="Bonizzoni M."/>
            <person name="Dermauw W."/>
            <person name="Vontas J."/>
            <person name="Armbruster P."/>
            <person name="Huang X."/>
            <person name="Yang Y."/>
            <person name="Zhang H."/>
            <person name="He W."/>
            <person name="Peng H."/>
            <person name="Liu Y."/>
            <person name="Wu K."/>
            <person name="Chen J."/>
            <person name="Lirakis M."/>
            <person name="Topalis P."/>
            <person name="Van Leeuwen T."/>
            <person name="Hall A.B."/>
            <person name="Jiang X."/>
            <person name="Thorpe C."/>
            <person name="Mueller R.L."/>
            <person name="Sun C."/>
            <person name="Waterhouse R.M."/>
            <person name="Yan G."/>
            <person name="Tu Z.J."/>
            <person name="Fang X."/>
            <person name="James A.A."/>
        </authorList>
    </citation>
    <scope>NUCLEOTIDE SEQUENCE [LARGE SCALE GENOMIC DNA]</scope>
    <source>
        <strain evidence="4">Foshan</strain>
    </source>
</reference>
<name>A0ABM2A158_AEDAL</name>
<evidence type="ECO:0000313" key="3">
    <source>
        <dbReference type="EnsemblMetazoa" id="AALFPA23_023488.P34947"/>
    </source>
</evidence>
<dbReference type="Pfam" id="PF00078">
    <property type="entry name" value="RVT_1"/>
    <property type="match status" value="1"/>
</dbReference>
<reference evidence="3" key="2">
    <citation type="submission" date="2025-05" db="UniProtKB">
        <authorList>
            <consortium name="EnsemblMetazoa"/>
        </authorList>
    </citation>
    <scope>IDENTIFICATION</scope>
    <source>
        <strain evidence="3">Foshan</strain>
    </source>
</reference>
<dbReference type="InterPro" id="IPR043502">
    <property type="entry name" value="DNA/RNA_pol_sf"/>
</dbReference>
<sequence length="207" mass="23884">MDLFDLWSVPISSLVNVVHQRPDQQPGEYVNQLKQHFPEVFRSTLGRCRKAQVKLYLKPDARPSYCPKRPVASRTRRNRGRYSRSTPAVAYSSTTDYPLESSRHTALSSASSTAWWPTPFEVKPYLNDNLIVGRTKEEHGRNLYAVLRCIREYGFHLRLEKCRFALSQIEFLGHIVDKDGIHPNPSKTDAISKMQPPKDVQQLRSFL</sequence>
<proteinExistence type="predicted"/>
<dbReference type="GeneID" id="134288021"/>
<dbReference type="Proteomes" id="UP000069940">
    <property type="component" value="Unassembled WGS sequence"/>
</dbReference>
<dbReference type="PANTHER" id="PTHR37984:SF5">
    <property type="entry name" value="PROTEIN NYNRIN-LIKE"/>
    <property type="match status" value="1"/>
</dbReference>
<dbReference type="SUPFAM" id="SSF56672">
    <property type="entry name" value="DNA/RNA polymerases"/>
    <property type="match status" value="1"/>
</dbReference>
<evidence type="ECO:0000259" key="2">
    <source>
        <dbReference type="Pfam" id="PF00078"/>
    </source>
</evidence>
<accession>A0ABM2A158</accession>
<evidence type="ECO:0000313" key="4">
    <source>
        <dbReference type="Proteomes" id="UP000069940"/>
    </source>
</evidence>
<evidence type="ECO:0000256" key="1">
    <source>
        <dbReference type="SAM" id="MobiDB-lite"/>
    </source>
</evidence>
<dbReference type="RefSeq" id="XP_062707598.1">
    <property type="nucleotide sequence ID" value="XM_062851614.1"/>
</dbReference>
<dbReference type="EnsemblMetazoa" id="AALFPA23_023488.R34947">
    <property type="protein sequence ID" value="AALFPA23_023488.P34947"/>
    <property type="gene ID" value="AALFPA23_023488"/>
</dbReference>
<dbReference type="InterPro" id="IPR000477">
    <property type="entry name" value="RT_dom"/>
</dbReference>
<feature type="domain" description="Reverse transcriptase" evidence="2">
    <location>
        <begin position="125"/>
        <end position="175"/>
    </location>
</feature>